<reference evidence="4 5" key="1">
    <citation type="submission" date="2016-05" db="EMBL/GenBank/DDBJ databases">
        <authorList>
            <person name="Naeem Raeece"/>
        </authorList>
    </citation>
    <scope>NUCLEOTIDE SEQUENCE [LARGE SCALE GENOMIC DNA]</scope>
</reference>
<evidence type="ECO:0000256" key="1">
    <source>
        <dbReference type="SAM" id="Phobius"/>
    </source>
</evidence>
<proteinExistence type="predicted"/>
<name>A0A1A9A8T2_PLAOA</name>
<evidence type="ECO:0000313" key="2">
    <source>
        <dbReference type="EMBL" id="SBT52572.1"/>
    </source>
</evidence>
<sequence length="109" mass="12669">MERYPLNRIGEIGEKCKYANSYVTSHQQCIRKCYESSNHNFSNDVEKFRWIYHEHMQYGNTCSGIRNELPSTRTRNSTLELLVPGIAALFTLVGILLPQKNKKEKRSMG</sequence>
<keyword evidence="1" id="KW-1133">Transmembrane helix</keyword>
<keyword evidence="5" id="KW-1185">Reference proteome</keyword>
<protein>
    <submittedName>
        <fullName evidence="2">Unspecified product</fullName>
    </submittedName>
</protein>
<dbReference type="EMBL" id="FLRE01000966">
    <property type="protein sequence ID" value="SBT55593.1"/>
    <property type="molecule type" value="Genomic_DNA"/>
</dbReference>
<keyword evidence="1" id="KW-0472">Membrane</keyword>
<dbReference type="Proteomes" id="UP000078555">
    <property type="component" value="Unassembled WGS sequence"/>
</dbReference>
<evidence type="ECO:0000313" key="3">
    <source>
        <dbReference type="EMBL" id="SBT55593.1"/>
    </source>
</evidence>
<reference evidence="2" key="2">
    <citation type="submission" date="2016-05" db="EMBL/GenBank/DDBJ databases">
        <authorList>
            <person name="Lavstsen T."/>
            <person name="Jespersen J.S."/>
        </authorList>
    </citation>
    <scope>NUCLEOTIDE SEQUENCE [LARGE SCALE GENOMIC DNA]</scope>
</reference>
<evidence type="ECO:0000313" key="4">
    <source>
        <dbReference type="Proteomes" id="UP000078550"/>
    </source>
</evidence>
<dbReference type="Proteomes" id="UP000078550">
    <property type="component" value="Unassembled WGS sequence"/>
</dbReference>
<feature type="transmembrane region" description="Helical" evidence="1">
    <location>
        <begin position="81"/>
        <end position="98"/>
    </location>
</feature>
<dbReference type="AlphaFoldDB" id="A0A1A9A8T2"/>
<accession>A0A1A9A8T2</accession>
<gene>
    <name evidence="2" type="ORF">POVWA1_063770</name>
    <name evidence="3" type="ORF">POVWA2_068760</name>
</gene>
<evidence type="ECO:0000313" key="5">
    <source>
        <dbReference type="Proteomes" id="UP000078555"/>
    </source>
</evidence>
<dbReference type="EMBL" id="FLRD01000308">
    <property type="protein sequence ID" value="SBT52572.1"/>
    <property type="molecule type" value="Genomic_DNA"/>
</dbReference>
<organism evidence="2 5">
    <name type="scientific">Plasmodium ovale wallikeri</name>
    <dbReference type="NCBI Taxonomy" id="864142"/>
    <lineage>
        <taxon>Eukaryota</taxon>
        <taxon>Sar</taxon>
        <taxon>Alveolata</taxon>
        <taxon>Apicomplexa</taxon>
        <taxon>Aconoidasida</taxon>
        <taxon>Haemosporida</taxon>
        <taxon>Plasmodiidae</taxon>
        <taxon>Plasmodium</taxon>
        <taxon>Plasmodium (Plasmodium)</taxon>
    </lineage>
</organism>
<keyword evidence="1" id="KW-0812">Transmembrane</keyword>